<dbReference type="InterPro" id="IPR029101">
    <property type="entry name" value="Sigma_reg_N"/>
</dbReference>
<protein>
    <submittedName>
        <fullName evidence="3">Anti sigma factor C-terminal domain-containing protein</fullName>
    </submittedName>
</protein>
<comment type="caution">
    <text evidence="3">The sequence shown here is derived from an EMBL/GenBank/DDBJ whole genome shotgun (WGS) entry which is preliminary data.</text>
</comment>
<keyword evidence="4" id="KW-1185">Reference proteome</keyword>
<evidence type="ECO:0000259" key="2">
    <source>
        <dbReference type="Pfam" id="PF13800"/>
    </source>
</evidence>
<evidence type="ECO:0000313" key="3">
    <source>
        <dbReference type="EMBL" id="MFC3927635.1"/>
    </source>
</evidence>
<feature type="domain" description="Sigma factor regulator C-terminal" evidence="1">
    <location>
        <begin position="184"/>
        <end position="362"/>
    </location>
</feature>
<evidence type="ECO:0000259" key="1">
    <source>
        <dbReference type="Pfam" id="PF13791"/>
    </source>
</evidence>
<dbReference type="Pfam" id="PF13800">
    <property type="entry name" value="Sigma_reg_N"/>
    <property type="match status" value="1"/>
</dbReference>
<accession>A0ABV8CU67</accession>
<sequence>MTFYKKFPKSSGTKTTSTSDPLMQIAKKQKRKNRWRTVLISSLASLTLLVAGTKVLTEITSSHGRQVQDYYQTLSEIAYPNVDYRSSYFEPSSNFSGQFVSDRTKDIDGIQVFYERYIRNYSLTGAVYGNGMSTTTDQEGMTYTRLSNLKVPIFYNVKHTYDETSENPYDKTAQELSYVKEMTDQAVEVALTFDKAYTIAEIAELVPDNLKVEWYWIGTESTFDTSQLGPSNQLGLEIYDQAELSAQQIDQLEQIDSAEEYSQAYEKLVQENGELTDEKIINNNFTYFKKYAQKALDKGWLELISIGSEDGTWTADQDLKVFLDKYKTGTEAKFAGIIVTGRAENFAQLEDKDWIFASSIGQSVQIQPYHKLDK</sequence>
<gene>
    <name evidence="3" type="ORF">ACFORF_03215</name>
</gene>
<organism evidence="3 4">
    <name type="scientific">Streptococcus caprae</name>
    <dbReference type="NCBI Taxonomy" id="1640501"/>
    <lineage>
        <taxon>Bacteria</taxon>
        <taxon>Bacillati</taxon>
        <taxon>Bacillota</taxon>
        <taxon>Bacilli</taxon>
        <taxon>Lactobacillales</taxon>
        <taxon>Streptococcaceae</taxon>
        <taxon>Streptococcus</taxon>
    </lineage>
</organism>
<dbReference type="Pfam" id="PF13791">
    <property type="entry name" value="Sigma_reg_C"/>
    <property type="match status" value="1"/>
</dbReference>
<evidence type="ECO:0000313" key="4">
    <source>
        <dbReference type="Proteomes" id="UP001595807"/>
    </source>
</evidence>
<feature type="domain" description="Sigma factor regulator N-terminal" evidence="2">
    <location>
        <begin position="24"/>
        <end position="111"/>
    </location>
</feature>
<dbReference type="Proteomes" id="UP001595807">
    <property type="component" value="Unassembled WGS sequence"/>
</dbReference>
<dbReference type="InterPro" id="IPR025672">
    <property type="entry name" value="Sigma_reg_C_dom"/>
</dbReference>
<proteinExistence type="predicted"/>
<name>A0ABV8CU67_9STRE</name>
<dbReference type="RefSeq" id="WP_380425449.1">
    <property type="nucleotide sequence ID" value="NZ_JBHRZV010000025.1"/>
</dbReference>
<reference evidence="4" key="1">
    <citation type="journal article" date="2019" name="Int. J. Syst. Evol. Microbiol.">
        <title>The Global Catalogue of Microorganisms (GCM) 10K type strain sequencing project: providing services to taxonomists for standard genome sequencing and annotation.</title>
        <authorList>
            <consortium name="The Broad Institute Genomics Platform"/>
            <consortium name="The Broad Institute Genome Sequencing Center for Infectious Disease"/>
            <person name="Wu L."/>
            <person name="Ma J."/>
        </authorList>
    </citation>
    <scope>NUCLEOTIDE SEQUENCE [LARGE SCALE GENOMIC DNA]</scope>
    <source>
        <strain evidence="4">CCUG 67170</strain>
    </source>
</reference>
<dbReference type="EMBL" id="JBHRZV010000025">
    <property type="protein sequence ID" value="MFC3927635.1"/>
    <property type="molecule type" value="Genomic_DNA"/>
</dbReference>